<accession>A0A2T0A2E3</accession>
<feature type="compositionally biased region" description="Low complexity" evidence="1">
    <location>
        <begin position="143"/>
        <end position="161"/>
    </location>
</feature>
<reference evidence="2 3" key="1">
    <citation type="journal article" date="2018" name="Elife">
        <title>Functional genomics of lipid metabolism in the oleaginous yeast Rhodosporidium toruloides.</title>
        <authorList>
            <person name="Coradetti S.T."/>
            <person name="Pinel D."/>
            <person name="Geiselman G."/>
            <person name="Ito M."/>
            <person name="Mondo S."/>
            <person name="Reilly M.C."/>
            <person name="Cheng Y.F."/>
            <person name="Bauer S."/>
            <person name="Grigoriev I."/>
            <person name="Gladden J.M."/>
            <person name="Simmons B.A."/>
            <person name="Brem R."/>
            <person name="Arkin A.P."/>
            <person name="Skerker J.M."/>
        </authorList>
    </citation>
    <scope>NUCLEOTIDE SEQUENCE [LARGE SCALE GENOMIC DNA]</scope>
    <source>
        <strain evidence="2 3">NBRC 0880</strain>
    </source>
</reference>
<feature type="region of interest" description="Disordered" evidence="1">
    <location>
        <begin position="99"/>
        <end position="176"/>
    </location>
</feature>
<gene>
    <name evidence="2" type="ORF">AAT19DRAFT_9518</name>
</gene>
<sequence>MPGRVISTQVSPTALILARRVEEKQVGRHGSAELRRSCSTVRAMLRSLLASKQPSKRCRRVRGDEDEGNLALWRRPPPRCRFQLACDRLDCSGQCYRPTQTPPDSLERRAPTLSSSLFTSPARPPSPSRTAARTGQDVQRTVSSTLSAASAAPAASALATTDFLPRSPRPPPPPSVQLIQHASALVVSPVPEGL</sequence>
<dbReference type="Proteomes" id="UP000239560">
    <property type="component" value="Unassembled WGS sequence"/>
</dbReference>
<evidence type="ECO:0000313" key="3">
    <source>
        <dbReference type="Proteomes" id="UP000239560"/>
    </source>
</evidence>
<organism evidence="2 3">
    <name type="scientific">Rhodotorula toruloides</name>
    <name type="common">Yeast</name>
    <name type="synonym">Rhodosporidium toruloides</name>
    <dbReference type="NCBI Taxonomy" id="5286"/>
    <lineage>
        <taxon>Eukaryota</taxon>
        <taxon>Fungi</taxon>
        <taxon>Dikarya</taxon>
        <taxon>Basidiomycota</taxon>
        <taxon>Pucciniomycotina</taxon>
        <taxon>Microbotryomycetes</taxon>
        <taxon>Sporidiobolales</taxon>
        <taxon>Sporidiobolaceae</taxon>
        <taxon>Rhodotorula</taxon>
    </lineage>
</organism>
<protein>
    <submittedName>
        <fullName evidence="2">Uncharacterized protein</fullName>
    </submittedName>
</protein>
<dbReference type="EMBL" id="LCTV02000010">
    <property type="protein sequence ID" value="PRQ72179.1"/>
    <property type="molecule type" value="Genomic_DNA"/>
</dbReference>
<comment type="caution">
    <text evidence="2">The sequence shown here is derived from an EMBL/GenBank/DDBJ whole genome shotgun (WGS) entry which is preliminary data.</text>
</comment>
<name>A0A2T0A2E3_RHOTO</name>
<dbReference type="AlphaFoldDB" id="A0A2T0A2E3"/>
<evidence type="ECO:0000313" key="2">
    <source>
        <dbReference type="EMBL" id="PRQ72179.1"/>
    </source>
</evidence>
<proteinExistence type="predicted"/>
<evidence type="ECO:0000256" key="1">
    <source>
        <dbReference type="SAM" id="MobiDB-lite"/>
    </source>
</evidence>